<reference evidence="2 3" key="1">
    <citation type="submission" date="2022-12" db="EMBL/GenBank/DDBJ databases">
        <title>Chromosome-level genome of Tegillarca granosa.</title>
        <authorList>
            <person name="Kim J."/>
        </authorList>
    </citation>
    <scope>NUCLEOTIDE SEQUENCE [LARGE SCALE GENOMIC DNA]</scope>
    <source>
        <strain evidence="2">Teg-2019</strain>
        <tissue evidence="2">Adductor muscle</tissue>
    </source>
</reference>
<gene>
    <name evidence="2" type="ORF">KUTeg_023004</name>
</gene>
<sequence>MLSGNDYTTSSTWNIKQKVLPQFPCVSGFEDHRLVRLEGNQKQCFLCHINKVRTSAGYRVYTRVKCGACDLPLCKDRKCFYVYHRLLAEGKSLIYMNPPNAVSTHYSETEHYPYVELKHNPDSNPSFEDNK</sequence>
<dbReference type="InterPro" id="IPR032718">
    <property type="entry name" value="PGBD4_Znf_C"/>
</dbReference>
<comment type="caution">
    <text evidence="2">The sequence shown here is derived from an EMBL/GenBank/DDBJ whole genome shotgun (WGS) entry which is preliminary data.</text>
</comment>
<name>A0ABQ9E0U0_TEGGR</name>
<dbReference type="Proteomes" id="UP001217089">
    <property type="component" value="Unassembled WGS sequence"/>
</dbReference>
<evidence type="ECO:0000259" key="1">
    <source>
        <dbReference type="Pfam" id="PF13842"/>
    </source>
</evidence>
<accession>A0ABQ9E0U0</accession>
<evidence type="ECO:0000313" key="3">
    <source>
        <dbReference type="Proteomes" id="UP001217089"/>
    </source>
</evidence>
<proteinExistence type="predicted"/>
<protein>
    <recommendedName>
        <fullName evidence="1">PiggyBac transposable element-derived protein 4 C-terminal zinc-finger domain-containing protein</fullName>
    </recommendedName>
</protein>
<keyword evidence="3" id="KW-1185">Reference proteome</keyword>
<feature type="domain" description="PiggyBac transposable element-derived protein 4 C-terminal zinc-finger" evidence="1">
    <location>
        <begin position="32"/>
        <end position="84"/>
    </location>
</feature>
<dbReference type="EMBL" id="JARBDR010000921">
    <property type="protein sequence ID" value="KAJ8298944.1"/>
    <property type="molecule type" value="Genomic_DNA"/>
</dbReference>
<organism evidence="2 3">
    <name type="scientific">Tegillarca granosa</name>
    <name type="common">Malaysian cockle</name>
    <name type="synonym">Anadara granosa</name>
    <dbReference type="NCBI Taxonomy" id="220873"/>
    <lineage>
        <taxon>Eukaryota</taxon>
        <taxon>Metazoa</taxon>
        <taxon>Spiralia</taxon>
        <taxon>Lophotrochozoa</taxon>
        <taxon>Mollusca</taxon>
        <taxon>Bivalvia</taxon>
        <taxon>Autobranchia</taxon>
        <taxon>Pteriomorphia</taxon>
        <taxon>Arcoida</taxon>
        <taxon>Arcoidea</taxon>
        <taxon>Arcidae</taxon>
        <taxon>Tegillarca</taxon>
    </lineage>
</organism>
<evidence type="ECO:0000313" key="2">
    <source>
        <dbReference type="EMBL" id="KAJ8298944.1"/>
    </source>
</evidence>
<dbReference type="Pfam" id="PF13842">
    <property type="entry name" value="zf-Tnp_2"/>
    <property type="match status" value="1"/>
</dbReference>